<proteinExistence type="predicted"/>
<accession>X1RCK7</accession>
<gene>
    <name evidence="1" type="ORF">S06H3_66842</name>
</gene>
<evidence type="ECO:0000313" key="1">
    <source>
        <dbReference type="EMBL" id="GAI60890.1"/>
    </source>
</evidence>
<sequence>LKNSADKFNYGLCGVELNLNLGPSLARNIGTEFAKAGYIAFLDD</sequence>
<dbReference type="CDD" id="cd00761">
    <property type="entry name" value="Glyco_tranf_GTA_type"/>
    <property type="match status" value="1"/>
</dbReference>
<dbReference type="EMBL" id="BARV01045826">
    <property type="protein sequence ID" value="GAI60890.1"/>
    <property type="molecule type" value="Genomic_DNA"/>
</dbReference>
<organism evidence="1">
    <name type="scientific">marine sediment metagenome</name>
    <dbReference type="NCBI Taxonomy" id="412755"/>
    <lineage>
        <taxon>unclassified sequences</taxon>
        <taxon>metagenomes</taxon>
        <taxon>ecological metagenomes</taxon>
    </lineage>
</organism>
<comment type="caution">
    <text evidence="1">The sequence shown here is derived from an EMBL/GenBank/DDBJ whole genome shotgun (WGS) entry which is preliminary data.</text>
</comment>
<feature type="non-terminal residue" evidence="1">
    <location>
        <position position="44"/>
    </location>
</feature>
<dbReference type="InterPro" id="IPR029044">
    <property type="entry name" value="Nucleotide-diphossugar_trans"/>
</dbReference>
<dbReference type="SUPFAM" id="SSF53448">
    <property type="entry name" value="Nucleotide-diphospho-sugar transferases"/>
    <property type="match status" value="1"/>
</dbReference>
<dbReference type="AlphaFoldDB" id="X1RCK7"/>
<protein>
    <submittedName>
        <fullName evidence="1">Uncharacterized protein</fullName>
    </submittedName>
</protein>
<reference evidence="1" key="1">
    <citation type="journal article" date="2014" name="Front. Microbiol.">
        <title>High frequency of phylogenetically diverse reductive dehalogenase-homologous genes in deep subseafloor sedimentary metagenomes.</title>
        <authorList>
            <person name="Kawai M."/>
            <person name="Futagami T."/>
            <person name="Toyoda A."/>
            <person name="Takaki Y."/>
            <person name="Nishi S."/>
            <person name="Hori S."/>
            <person name="Arai W."/>
            <person name="Tsubouchi T."/>
            <person name="Morono Y."/>
            <person name="Uchiyama I."/>
            <person name="Ito T."/>
            <person name="Fujiyama A."/>
            <person name="Inagaki F."/>
            <person name="Takami H."/>
        </authorList>
    </citation>
    <scope>NUCLEOTIDE SEQUENCE</scope>
    <source>
        <strain evidence="1">Expedition CK06-06</strain>
    </source>
</reference>
<name>X1RCK7_9ZZZZ</name>
<feature type="non-terminal residue" evidence="1">
    <location>
        <position position="1"/>
    </location>
</feature>